<reference evidence="2 3" key="1">
    <citation type="submission" date="2024-10" db="EMBL/GenBank/DDBJ databases">
        <title>Updated reference genomes for cyclostephanoid diatoms.</title>
        <authorList>
            <person name="Roberts W.R."/>
            <person name="Alverson A.J."/>
        </authorList>
    </citation>
    <scope>NUCLEOTIDE SEQUENCE [LARGE SCALE GENOMIC DNA]</scope>
    <source>
        <strain evidence="2 3">AJA010-31</strain>
    </source>
</reference>
<protein>
    <recommendedName>
        <fullName evidence="1">Prolyl 4-hydroxylase alpha subunit Fe(2+) 2OG dioxygenase domain-containing protein</fullName>
    </recommendedName>
</protein>
<accession>A0ABD3QU70</accession>
<proteinExistence type="predicted"/>
<dbReference type="Pfam" id="PF13640">
    <property type="entry name" value="2OG-FeII_Oxy_3"/>
    <property type="match status" value="1"/>
</dbReference>
<name>A0ABD3QU70_9STRA</name>
<evidence type="ECO:0000313" key="2">
    <source>
        <dbReference type="EMBL" id="KAL3803794.1"/>
    </source>
</evidence>
<feature type="domain" description="Prolyl 4-hydroxylase alpha subunit Fe(2+) 2OG dioxygenase" evidence="1">
    <location>
        <begin position="80"/>
        <end position="122"/>
    </location>
</feature>
<dbReference type="InterPro" id="IPR044862">
    <property type="entry name" value="Pro_4_hyd_alph_FE2OG_OXY"/>
</dbReference>
<comment type="caution">
    <text evidence="2">The sequence shown here is derived from an EMBL/GenBank/DDBJ whole genome shotgun (WGS) entry which is preliminary data.</text>
</comment>
<dbReference type="EMBL" id="JALLPJ020000062">
    <property type="protein sequence ID" value="KAL3803794.1"/>
    <property type="molecule type" value="Genomic_DNA"/>
</dbReference>
<dbReference type="AlphaFoldDB" id="A0ABD3QU70"/>
<gene>
    <name evidence="2" type="ORF">ACHAWO_009200</name>
</gene>
<dbReference type="Gene3D" id="2.60.120.620">
    <property type="entry name" value="q2cbj1_9rhob like domain"/>
    <property type="match status" value="1"/>
</dbReference>
<evidence type="ECO:0000313" key="3">
    <source>
        <dbReference type="Proteomes" id="UP001530400"/>
    </source>
</evidence>
<sequence length="199" mass="22351">MGEHPESILKDGCIPGAERCFDLPEENKKSSINTDERMGTYTRILFSFLKSNTFTKFLEDLSGIPNLLPDPHFRGSGLHFTATGGSLDIHADFNRHPGNNLDRCVNVFIYLNDHWPEEYGDHGHPEPSQAPDGRARRSIALYYYTNGRPSDECLDNDCSGQGHSTLFQKPVGCEKCLDDTCRRDDTIGSPVWVSTTKIR</sequence>
<organism evidence="2 3">
    <name type="scientific">Cyclotella atomus</name>
    <dbReference type="NCBI Taxonomy" id="382360"/>
    <lineage>
        <taxon>Eukaryota</taxon>
        <taxon>Sar</taxon>
        <taxon>Stramenopiles</taxon>
        <taxon>Ochrophyta</taxon>
        <taxon>Bacillariophyta</taxon>
        <taxon>Coscinodiscophyceae</taxon>
        <taxon>Thalassiosirophycidae</taxon>
        <taxon>Stephanodiscales</taxon>
        <taxon>Stephanodiscaceae</taxon>
        <taxon>Cyclotella</taxon>
    </lineage>
</organism>
<evidence type="ECO:0000259" key="1">
    <source>
        <dbReference type="Pfam" id="PF13640"/>
    </source>
</evidence>
<keyword evidence="3" id="KW-1185">Reference proteome</keyword>
<dbReference type="Proteomes" id="UP001530400">
    <property type="component" value="Unassembled WGS sequence"/>
</dbReference>